<evidence type="ECO:0000313" key="11">
    <source>
        <dbReference type="Proteomes" id="UP000323258"/>
    </source>
</evidence>
<evidence type="ECO:0000256" key="3">
    <source>
        <dbReference type="ARBA" id="ARBA00022741"/>
    </source>
</evidence>
<dbReference type="EMBL" id="VSZS01000064">
    <property type="protein sequence ID" value="TYR31440.1"/>
    <property type="molecule type" value="Genomic_DNA"/>
</dbReference>
<feature type="binding site" evidence="8">
    <location>
        <begin position="275"/>
        <end position="278"/>
    </location>
    <ligand>
        <name>GTP</name>
        <dbReference type="ChEBI" id="CHEBI:37565"/>
    </ligand>
</feature>
<evidence type="ECO:0000256" key="7">
    <source>
        <dbReference type="ARBA" id="ARBA00023134"/>
    </source>
</evidence>
<dbReference type="Gene3D" id="1.20.120.430">
    <property type="entry name" value="tRNA modification GTPase MnmE domain 2"/>
    <property type="match status" value="1"/>
</dbReference>
<protein>
    <recommendedName>
        <fullName evidence="8">tRNA modification GTPase MnmE</fullName>
        <ecNumber evidence="8">3.6.-.-</ecNumber>
    </recommendedName>
</protein>
<dbReference type="NCBIfam" id="TIGR00231">
    <property type="entry name" value="small_GTP"/>
    <property type="match status" value="1"/>
</dbReference>
<dbReference type="InterPro" id="IPR027266">
    <property type="entry name" value="TrmE/GcvT-like"/>
</dbReference>
<dbReference type="CDD" id="cd04164">
    <property type="entry name" value="trmE"/>
    <property type="match status" value="1"/>
</dbReference>
<reference evidence="10 11" key="2">
    <citation type="submission" date="2019-09" db="EMBL/GenBank/DDBJ databases">
        <title>Mesorhizobium sp. MaA-C15 isolated from Microcystis aeruginosa.</title>
        <authorList>
            <person name="Jeong S.E."/>
            <person name="Jin H.M."/>
            <person name="Jeon C.O."/>
        </authorList>
    </citation>
    <scope>NUCLEOTIDE SEQUENCE [LARGE SCALE GENOMIC DNA]</scope>
    <source>
        <strain evidence="10 11">MaA-C15</strain>
    </source>
</reference>
<evidence type="ECO:0000256" key="1">
    <source>
        <dbReference type="ARBA" id="ARBA00011043"/>
    </source>
</evidence>
<dbReference type="PRINTS" id="PR00326">
    <property type="entry name" value="GTP1OBG"/>
</dbReference>
<dbReference type="Pfam" id="PF01926">
    <property type="entry name" value="MMR_HSR1"/>
    <property type="match status" value="1"/>
</dbReference>
<dbReference type="PANTHER" id="PTHR42714:SF2">
    <property type="entry name" value="TRNA MODIFICATION GTPASE GTPBP3, MITOCHONDRIAL"/>
    <property type="match status" value="1"/>
</dbReference>
<evidence type="ECO:0000256" key="4">
    <source>
        <dbReference type="ARBA" id="ARBA00022801"/>
    </source>
</evidence>
<feature type="binding site" evidence="8">
    <location>
        <position position="255"/>
    </location>
    <ligand>
        <name>K(+)</name>
        <dbReference type="ChEBI" id="CHEBI:29103"/>
    </ligand>
</feature>
<keyword evidence="2 8" id="KW-0819">tRNA processing</keyword>
<feature type="binding site" evidence="8">
    <location>
        <position position="252"/>
    </location>
    <ligand>
        <name>K(+)</name>
        <dbReference type="ChEBI" id="CHEBI:29103"/>
    </ligand>
</feature>
<proteinExistence type="inferred from homology"/>
<feature type="binding site" evidence="8">
    <location>
        <position position="84"/>
    </location>
    <ligand>
        <name>(6S)-5-formyl-5,6,7,8-tetrahydrofolate</name>
        <dbReference type="ChEBI" id="CHEBI:57457"/>
    </ligand>
</feature>
<dbReference type="Pfam" id="PF12631">
    <property type="entry name" value="MnmE_helical"/>
    <property type="match status" value="1"/>
</dbReference>
<dbReference type="InterPro" id="IPR005225">
    <property type="entry name" value="Small_GTP-bd"/>
</dbReference>
<feature type="binding site" evidence="8">
    <location>
        <position position="250"/>
    </location>
    <ligand>
        <name>K(+)</name>
        <dbReference type="ChEBI" id="CHEBI:29103"/>
    </ligand>
</feature>
<dbReference type="NCBIfam" id="NF003661">
    <property type="entry name" value="PRK05291.1-3"/>
    <property type="match status" value="1"/>
</dbReference>
<feature type="binding site" evidence="8">
    <location>
        <position position="124"/>
    </location>
    <ligand>
        <name>(6S)-5-formyl-5,6,7,8-tetrahydrofolate</name>
        <dbReference type="ChEBI" id="CHEBI:57457"/>
    </ligand>
</feature>
<keyword evidence="5 8" id="KW-0460">Magnesium</keyword>
<keyword evidence="8" id="KW-0963">Cytoplasm</keyword>
<dbReference type="InterPro" id="IPR027368">
    <property type="entry name" value="MnmE_dom2"/>
</dbReference>
<name>A0A5D4GY25_9HYPH</name>
<dbReference type="InterPro" id="IPR018948">
    <property type="entry name" value="GTP-bd_TrmE_N"/>
</dbReference>
<organism evidence="10 11">
    <name type="scientific">Neoaquamicrobium microcysteis</name>
    <dbReference type="NCBI Taxonomy" id="2682781"/>
    <lineage>
        <taxon>Bacteria</taxon>
        <taxon>Pseudomonadati</taxon>
        <taxon>Pseudomonadota</taxon>
        <taxon>Alphaproteobacteria</taxon>
        <taxon>Hyphomicrobiales</taxon>
        <taxon>Phyllobacteriaceae</taxon>
        <taxon>Neoaquamicrobium</taxon>
    </lineage>
</organism>
<accession>A0A5D4GY25</accession>
<dbReference type="Gene3D" id="3.40.50.300">
    <property type="entry name" value="P-loop containing nucleotide triphosphate hydrolases"/>
    <property type="match status" value="1"/>
</dbReference>
<dbReference type="GO" id="GO:0002098">
    <property type="term" value="P:tRNA wobble uridine modification"/>
    <property type="evidence" value="ECO:0007669"/>
    <property type="project" value="TreeGrafter"/>
</dbReference>
<evidence type="ECO:0000313" key="10">
    <source>
        <dbReference type="EMBL" id="TYR31440.1"/>
    </source>
</evidence>
<gene>
    <name evidence="8 10" type="primary">mnmE</name>
    <name evidence="8" type="synonym">trmE</name>
    <name evidence="10" type="ORF">FY036_14255</name>
</gene>
<reference evidence="10 11" key="1">
    <citation type="submission" date="2019-08" db="EMBL/GenBank/DDBJ databases">
        <authorList>
            <person name="Seo Y.L."/>
        </authorList>
    </citation>
    <scope>NUCLEOTIDE SEQUENCE [LARGE SCALE GENOMIC DNA]</scope>
    <source>
        <strain evidence="10 11">MaA-C15</strain>
    </source>
</reference>
<comment type="similarity">
    <text evidence="1 8">Belongs to the TRAFAC class TrmE-Era-EngA-EngB-Septin-like GTPase superfamily. TrmE GTPase family.</text>
</comment>
<dbReference type="RefSeq" id="WP_148915412.1">
    <property type="nucleotide sequence ID" value="NZ_VSZS01000064.1"/>
</dbReference>
<dbReference type="SUPFAM" id="SSF52540">
    <property type="entry name" value="P-loop containing nucleoside triphosphate hydrolases"/>
    <property type="match status" value="1"/>
</dbReference>
<dbReference type="OrthoDB" id="9805918at2"/>
<dbReference type="FunFam" id="3.30.1360.120:FF:000007">
    <property type="entry name" value="tRNA modification GTPase GTPBP3, mitochondrial"/>
    <property type="match status" value="1"/>
</dbReference>
<comment type="cofactor">
    <cofactor evidence="8">
        <name>K(+)</name>
        <dbReference type="ChEBI" id="CHEBI:29103"/>
    </cofactor>
    <text evidence="8">Binds 1 potassium ion per subunit.</text>
</comment>
<keyword evidence="7 8" id="KW-0342">GTP-binding</keyword>
<dbReference type="GO" id="GO:0046872">
    <property type="term" value="F:metal ion binding"/>
    <property type="evidence" value="ECO:0007669"/>
    <property type="project" value="UniProtKB-KW"/>
</dbReference>
<keyword evidence="4 8" id="KW-0378">Hydrolase</keyword>
<dbReference type="InterPro" id="IPR006073">
    <property type="entry name" value="GTP-bd"/>
</dbReference>
<dbReference type="Proteomes" id="UP000323258">
    <property type="component" value="Unassembled WGS sequence"/>
</dbReference>
<comment type="caution">
    <text evidence="10">The sequence shown here is derived from an EMBL/GenBank/DDBJ whole genome shotgun (WGS) entry which is preliminary data.</text>
</comment>
<dbReference type="InterPro" id="IPR025867">
    <property type="entry name" value="MnmE_helical"/>
</dbReference>
<dbReference type="CDD" id="cd14858">
    <property type="entry name" value="TrmE_N"/>
    <property type="match status" value="1"/>
</dbReference>
<dbReference type="InterPro" id="IPR027417">
    <property type="entry name" value="P-loop_NTPase"/>
</dbReference>
<sequence>MAGQSHFPDTIFALSTGGLPSGVAVIRISGQHVAPALEGLAGGVPAPRRAVLRRILDAAGAPIDRGLVLFFQGPESFTGEDCAELHLHGGRSVVSATLAALAALPGLRAAEAGEFTRRAFINGKIDLTGAEALADLIAAETETQRRMALANAEGGQAQLYSGWRHRLLHARAMIEAELDFADEADVPGSVSGTVWADMAALAQEIGNHIDGYRAAEIVRDGFRVVLVGAPNAGKSSLLNALARRDVAIVTDVPGTTRDLVEVALDLDGMKVLVTDTAGIRSTSDVVERIGVDRALEAAARADLVVQLIDPAGEVAQACGDWDAPTIRVWTKADKGGTPEHEGQAISALTGIGMAELIAEIARRARGAAAPAGATVPSRLRQVELLRACRSHVKSALRDGHGLELRAEELRLAGDALGRITGAIDVEDLLGVIFSEFCIGK</sequence>
<dbReference type="PANTHER" id="PTHR42714">
    <property type="entry name" value="TRNA MODIFICATION GTPASE GTPBP3"/>
    <property type="match status" value="1"/>
</dbReference>
<comment type="subunit">
    <text evidence="8">Homodimer. Heterotetramer of two MnmE and two MnmG subunits.</text>
</comment>
<keyword evidence="11" id="KW-1185">Reference proteome</keyword>
<feature type="binding site" evidence="8">
    <location>
        <begin position="250"/>
        <end position="256"/>
    </location>
    <ligand>
        <name>GTP</name>
        <dbReference type="ChEBI" id="CHEBI:37565"/>
    </ligand>
</feature>
<dbReference type="AlphaFoldDB" id="A0A5D4GY25"/>
<evidence type="ECO:0000259" key="9">
    <source>
        <dbReference type="PROSITE" id="PS51709"/>
    </source>
</evidence>
<comment type="subcellular location">
    <subcellularLocation>
        <location evidence="8">Cytoplasm</location>
    </subcellularLocation>
</comment>
<keyword evidence="6 8" id="KW-0630">Potassium</keyword>
<comment type="caution">
    <text evidence="8">Lacks conserved residue(s) required for the propagation of feature annotation.</text>
</comment>
<dbReference type="Gene3D" id="3.30.1360.120">
    <property type="entry name" value="Probable tRNA modification gtpase trme, domain 1"/>
    <property type="match status" value="1"/>
</dbReference>
<keyword evidence="3 8" id="KW-0547">Nucleotide-binding</keyword>
<dbReference type="InterPro" id="IPR031168">
    <property type="entry name" value="G_TrmE"/>
</dbReference>
<dbReference type="GO" id="GO:0030488">
    <property type="term" value="P:tRNA methylation"/>
    <property type="evidence" value="ECO:0007669"/>
    <property type="project" value="TreeGrafter"/>
</dbReference>
<dbReference type="GO" id="GO:0003924">
    <property type="term" value="F:GTPase activity"/>
    <property type="evidence" value="ECO:0007669"/>
    <property type="project" value="UniProtKB-UniRule"/>
</dbReference>
<evidence type="ECO:0000256" key="5">
    <source>
        <dbReference type="ARBA" id="ARBA00022842"/>
    </source>
</evidence>
<comment type="function">
    <text evidence="8">Exhibits a very high intrinsic GTPase hydrolysis rate. Involved in the addition of a carboxymethylaminomethyl (cmnm) group at the wobble position (U34) of certain tRNAs, forming tRNA-cmnm(5)s(2)U34.</text>
</comment>
<dbReference type="HAMAP" id="MF_00379">
    <property type="entry name" value="GTPase_MnmE"/>
    <property type="match status" value="1"/>
</dbReference>
<feature type="binding site" evidence="8">
    <location>
        <position position="235"/>
    </location>
    <ligand>
        <name>Mg(2+)</name>
        <dbReference type="ChEBI" id="CHEBI:18420"/>
    </ligand>
</feature>
<dbReference type="GO" id="GO:0005525">
    <property type="term" value="F:GTP binding"/>
    <property type="evidence" value="ECO:0007669"/>
    <property type="project" value="UniProtKB-UniRule"/>
</dbReference>
<feature type="domain" description="TrmE-type G" evidence="9">
    <location>
        <begin position="221"/>
        <end position="365"/>
    </location>
</feature>
<dbReference type="EC" id="3.6.-.-" evidence="8"/>
<dbReference type="InterPro" id="IPR004520">
    <property type="entry name" value="GTPase_MnmE"/>
</dbReference>
<feature type="binding site" evidence="8">
    <location>
        <begin position="231"/>
        <end position="236"/>
    </location>
    <ligand>
        <name>GTP</name>
        <dbReference type="ChEBI" id="CHEBI:37565"/>
    </ligand>
</feature>
<feature type="binding site" evidence="8">
    <location>
        <position position="27"/>
    </location>
    <ligand>
        <name>(6S)-5-formyl-5,6,7,8-tetrahydrofolate</name>
        <dbReference type="ChEBI" id="CHEBI:57457"/>
    </ligand>
</feature>
<feature type="binding site" evidence="8">
    <location>
        <position position="231"/>
    </location>
    <ligand>
        <name>K(+)</name>
        <dbReference type="ChEBI" id="CHEBI:29103"/>
    </ligand>
</feature>
<evidence type="ECO:0000256" key="8">
    <source>
        <dbReference type="HAMAP-Rule" id="MF_00379"/>
    </source>
</evidence>
<dbReference type="PROSITE" id="PS51709">
    <property type="entry name" value="G_TRME"/>
    <property type="match status" value="1"/>
</dbReference>
<evidence type="ECO:0000256" key="6">
    <source>
        <dbReference type="ARBA" id="ARBA00022958"/>
    </source>
</evidence>
<evidence type="ECO:0000256" key="2">
    <source>
        <dbReference type="ARBA" id="ARBA00022694"/>
    </source>
</evidence>
<dbReference type="GO" id="GO:0005737">
    <property type="term" value="C:cytoplasm"/>
    <property type="evidence" value="ECO:0007669"/>
    <property type="project" value="UniProtKB-SubCell"/>
</dbReference>
<keyword evidence="8" id="KW-0479">Metal-binding</keyword>
<dbReference type="Pfam" id="PF10396">
    <property type="entry name" value="TrmE_N"/>
    <property type="match status" value="1"/>
</dbReference>
<feature type="binding site" evidence="8">
    <location>
        <position position="440"/>
    </location>
    <ligand>
        <name>(6S)-5-formyl-5,6,7,8-tetrahydrofolate</name>
        <dbReference type="ChEBI" id="CHEBI:57457"/>
    </ligand>
</feature>
<feature type="binding site" evidence="8">
    <location>
        <position position="256"/>
    </location>
    <ligand>
        <name>Mg(2+)</name>
        <dbReference type="ChEBI" id="CHEBI:18420"/>
    </ligand>
</feature>